<sequence>MDGGRDPGRDGRPVTAEPRWLQASERTAWRGLIGVMTRLPAALDAQLRQDAGLSHFEYSVLVGLSEAPHRTLAMARLADFTCGSLSRLSHAVKRLEDRGWVRRTPCLADGRVTNATLTDLGFEKLAASAPGHVETVRDLVIEALSRDQLDQLSAICGQILSRLDTAPPRPR</sequence>
<evidence type="ECO:0000259" key="1">
    <source>
        <dbReference type="PROSITE" id="PS50995"/>
    </source>
</evidence>
<dbReference type="InterPro" id="IPR036388">
    <property type="entry name" value="WH-like_DNA-bd_sf"/>
</dbReference>
<dbReference type="Proteomes" id="UP000179627">
    <property type="component" value="Unassembled WGS sequence"/>
</dbReference>
<reference evidence="3" key="1">
    <citation type="submission" date="2016-07" db="EMBL/GenBank/DDBJ databases">
        <title>Sequence Frankia sp. strain CcI1.17.</title>
        <authorList>
            <person name="Ghodhbane-Gtari F."/>
            <person name="Swanson E."/>
            <person name="Gueddou A."/>
            <person name="Morris K."/>
            <person name="Hezbri K."/>
            <person name="Ktari A."/>
            <person name="Nouioui I."/>
            <person name="Abebe-Akele F."/>
            <person name="Simpson S."/>
            <person name="Thomas K."/>
            <person name="Gtari M."/>
            <person name="Tisa L.S."/>
            <person name="Hurst S."/>
        </authorList>
    </citation>
    <scope>NUCLEOTIDE SEQUENCE [LARGE SCALE GENOMIC DNA]</scope>
    <source>
        <strain evidence="3">Cc1.17</strain>
    </source>
</reference>
<dbReference type="SMART" id="SM00347">
    <property type="entry name" value="HTH_MARR"/>
    <property type="match status" value="1"/>
</dbReference>
<dbReference type="PANTHER" id="PTHR33164:SF99">
    <property type="entry name" value="MARR FAMILY REGULATORY PROTEIN"/>
    <property type="match status" value="1"/>
</dbReference>
<organism evidence="2 3">
    <name type="scientific">Parafrankia colletiae</name>
    <dbReference type="NCBI Taxonomy" id="573497"/>
    <lineage>
        <taxon>Bacteria</taxon>
        <taxon>Bacillati</taxon>
        <taxon>Actinomycetota</taxon>
        <taxon>Actinomycetes</taxon>
        <taxon>Frankiales</taxon>
        <taxon>Frankiaceae</taxon>
        <taxon>Parafrankia</taxon>
    </lineage>
</organism>
<dbReference type="InterPro" id="IPR036390">
    <property type="entry name" value="WH_DNA-bd_sf"/>
</dbReference>
<protein>
    <submittedName>
        <fullName evidence="2">MarR family transcriptional regulator</fullName>
    </submittedName>
</protein>
<proteinExistence type="predicted"/>
<name>A0A1S1RJU2_9ACTN</name>
<dbReference type="SUPFAM" id="SSF46785">
    <property type="entry name" value="Winged helix' DNA-binding domain"/>
    <property type="match status" value="1"/>
</dbReference>
<dbReference type="AlphaFoldDB" id="A0A1S1RJU2"/>
<keyword evidence="3" id="KW-1185">Reference proteome</keyword>
<comment type="caution">
    <text evidence="2">The sequence shown here is derived from an EMBL/GenBank/DDBJ whole genome shotgun (WGS) entry which is preliminary data.</text>
</comment>
<evidence type="ECO:0000313" key="2">
    <source>
        <dbReference type="EMBL" id="OHV46376.1"/>
    </source>
</evidence>
<dbReference type="InterPro" id="IPR000835">
    <property type="entry name" value="HTH_MarR-typ"/>
</dbReference>
<dbReference type="GO" id="GO:0003700">
    <property type="term" value="F:DNA-binding transcription factor activity"/>
    <property type="evidence" value="ECO:0007669"/>
    <property type="project" value="InterPro"/>
</dbReference>
<dbReference type="PANTHER" id="PTHR33164">
    <property type="entry name" value="TRANSCRIPTIONAL REGULATOR, MARR FAMILY"/>
    <property type="match status" value="1"/>
</dbReference>
<dbReference type="GO" id="GO:0006950">
    <property type="term" value="P:response to stress"/>
    <property type="evidence" value="ECO:0007669"/>
    <property type="project" value="TreeGrafter"/>
</dbReference>
<dbReference type="RefSeq" id="WP_071081916.1">
    <property type="nucleotide sequence ID" value="NZ_MBLM01000002.1"/>
</dbReference>
<evidence type="ECO:0000313" key="3">
    <source>
        <dbReference type="Proteomes" id="UP000179627"/>
    </source>
</evidence>
<accession>A0A1S1RJU2</accession>
<gene>
    <name evidence="2" type="ORF">CC117_01685</name>
</gene>
<feature type="domain" description="HTH marR-type" evidence="1">
    <location>
        <begin position="29"/>
        <end position="161"/>
    </location>
</feature>
<dbReference type="OrthoDB" id="5432081at2"/>
<dbReference type="Pfam" id="PF01047">
    <property type="entry name" value="MarR"/>
    <property type="match status" value="1"/>
</dbReference>
<dbReference type="Gene3D" id="1.10.10.10">
    <property type="entry name" value="Winged helix-like DNA-binding domain superfamily/Winged helix DNA-binding domain"/>
    <property type="match status" value="1"/>
</dbReference>
<dbReference type="InterPro" id="IPR039422">
    <property type="entry name" value="MarR/SlyA-like"/>
</dbReference>
<dbReference type="EMBL" id="MBLM01000002">
    <property type="protein sequence ID" value="OHV46376.1"/>
    <property type="molecule type" value="Genomic_DNA"/>
</dbReference>
<dbReference type="PRINTS" id="PR00598">
    <property type="entry name" value="HTHMARR"/>
</dbReference>
<dbReference type="PROSITE" id="PS50995">
    <property type="entry name" value="HTH_MARR_2"/>
    <property type="match status" value="1"/>
</dbReference>